<dbReference type="AlphaFoldDB" id="A0A645B8W8"/>
<evidence type="ECO:0000313" key="1">
    <source>
        <dbReference type="EMBL" id="MPM61862.1"/>
    </source>
</evidence>
<name>A0A645B8W8_9ZZZZ</name>
<sequence>MVGGVVEPGQNFHVVHQVHHIGNHRVRHARIQHGAGLAIVVADHKPILIDSKFRKPGGNHIAAQQIVRNRYPQVAKGVIIAVVQTLIGTQSHQRVISV</sequence>
<dbReference type="EMBL" id="VSSQ01018562">
    <property type="protein sequence ID" value="MPM61862.1"/>
    <property type="molecule type" value="Genomic_DNA"/>
</dbReference>
<organism evidence="1">
    <name type="scientific">bioreactor metagenome</name>
    <dbReference type="NCBI Taxonomy" id="1076179"/>
    <lineage>
        <taxon>unclassified sequences</taxon>
        <taxon>metagenomes</taxon>
        <taxon>ecological metagenomes</taxon>
    </lineage>
</organism>
<gene>
    <name evidence="1" type="ORF">SDC9_108725</name>
</gene>
<proteinExistence type="predicted"/>
<reference evidence="1" key="1">
    <citation type="submission" date="2019-08" db="EMBL/GenBank/DDBJ databases">
        <authorList>
            <person name="Kucharzyk K."/>
            <person name="Murdoch R.W."/>
            <person name="Higgins S."/>
            <person name="Loffler F."/>
        </authorList>
    </citation>
    <scope>NUCLEOTIDE SEQUENCE</scope>
</reference>
<protein>
    <submittedName>
        <fullName evidence="1">Uncharacterized protein</fullName>
    </submittedName>
</protein>
<accession>A0A645B8W8</accession>
<comment type="caution">
    <text evidence="1">The sequence shown here is derived from an EMBL/GenBank/DDBJ whole genome shotgun (WGS) entry which is preliminary data.</text>
</comment>